<accession>A0A3N6P7J1</accession>
<dbReference type="EMBL" id="RCBY01000449">
    <property type="protein sequence ID" value="RQH19350.1"/>
    <property type="molecule type" value="Genomic_DNA"/>
</dbReference>
<sequence>MLDVLNSVVAKRNAIFFDQIAVRICGACSMVINVSRWSMEEQLPAITLRHFRMEIIVIEPFRAKAFRYGISGDR</sequence>
<protein>
    <submittedName>
        <fullName evidence="1">Uncharacterized protein</fullName>
    </submittedName>
</protein>
<gene>
    <name evidence="1" type="ORF">D5R40_32560</name>
</gene>
<evidence type="ECO:0000313" key="2">
    <source>
        <dbReference type="Proteomes" id="UP000269154"/>
    </source>
</evidence>
<comment type="caution">
    <text evidence="1">The sequence shown here is derived from an EMBL/GenBank/DDBJ whole genome shotgun (WGS) entry which is preliminary data.</text>
</comment>
<name>A0A3N6P7J1_9CYAN</name>
<keyword evidence="2" id="KW-1185">Reference proteome</keyword>
<dbReference type="AlphaFoldDB" id="A0A3N6P7J1"/>
<evidence type="ECO:0000313" key="1">
    <source>
        <dbReference type="EMBL" id="RQH19350.1"/>
    </source>
</evidence>
<dbReference type="Proteomes" id="UP000269154">
    <property type="component" value="Unassembled WGS sequence"/>
</dbReference>
<reference evidence="1 2" key="1">
    <citation type="journal article" date="2018" name="ACS Chem. Biol.">
        <title>Ketoreductase domain dysfunction expands chemodiversity: malyngamide biosynthesis in the cyanobacterium Okeania hirsuta.</title>
        <authorList>
            <person name="Moss N.A."/>
            <person name="Leao T."/>
            <person name="Rankin M."/>
            <person name="McCullough T.M."/>
            <person name="Qu P."/>
            <person name="Korobeynikov A."/>
            <person name="Smith J.L."/>
            <person name="Gerwick L."/>
            <person name="Gerwick W.H."/>
        </authorList>
    </citation>
    <scope>NUCLEOTIDE SEQUENCE [LARGE SCALE GENOMIC DNA]</scope>
    <source>
        <strain evidence="1 2">PAB10Feb10-1</strain>
    </source>
</reference>
<organism evidence="1 2">
    <name type="scientific">Okeania hirsuta</name>
    <dbReference type="NCBI Taxonomy" id="1458930"/>
    <lineage>
        <taxon>Bacteria</taxon>
        <taxon>Bacillati</taxon>
        <taxon>Cyanobacteriota</taxon>
        <taxon>Cyanophyceae</taxon>
        <taxon>Oscillatoriophycideae</taxon>
        <taxon>Oscillatoriales</taxon>
        <taxon>Microcoleaceae</taxon>
        <taxon>Okeania</taxon>
    </lineage>
</organism>
<proteinExistence type="predicted"/>